<dbReference type="InterPro" id="IPR029006">
    <property type="entry name" value="ADF-H/Gelsolin-like_dom_sf"/>
</dbReference>
<dbReference type="PANTHER" id="PTHR11141:SF0">
    <property type="entry name" value="PROTEIN TRANSPORT PROTEIN SEC23"/>
    <property type="match status" value="1"/>
</dbReference>
<evidence type="ECO:0000313" key="23">
    <source>
        <dbReference type="Proteomes" id="UP000095358"/>
    </source>
</evidence>
<dbReference type="SUPFAM" id="SSF81995">
    <property type="entry name" value="beta-sandwich domain of Sec23/24"/>
    <property type="match status" value="1"/>
</dbReference>
<reference evidence="23" key="1">
    <citation type="journal article" date="2016" name="Genome Announc.">
        <title>Genome sequences of three species of Hanseniaspora isolated from spontaneous wine fermentations.</title>
        <authorList>
            <person name="Sternes P.R."/>
            <person name="Lee D."/>
            <person name="Kutyna D.R."/>
            <person name="Borneman A.R."/>
        </authorList>
    </citation>
    <scope>NUCLEOTIDE SEQUENCE [LARGE SCALE GENOMIC DNA]</scope>
    <source>
        <strain evidence="23">AWRI3580</strain>
    </source>
</reference>
<dbReference type="FunFam" id="3.40.20.10:FF:000006">
    <property type="entry name" value="Protein transport protein SEC23"/>
    <property type="match status" value="1"/>
</dbReference>
<dbReference type="InterPro" id="IPR037364">
    <property type="entry name" value="Sec23"/>
</dbReference>
<evidence type="ECO:0000256" key="4">
    <source>
        <dbReference type="ARBA" id="ARBA00011845"/>
    </source>
</evidence>
<keyword evidence="6 16" id="KW-0963">Cytoplasm</keyword>
<dbReference type="Gene3D" id="3.40.50.410">
    <property type="entry name" value="von Willebrand factor, type A domain"/>
    <property type="match status" value="1"/>
</dbReference>
<dbReference type="InterPro" id="IPR037550">
    <property type="entry name" value="Sec23_C"/>
</dbReference>
<keyword evidence="7 16" id="KW-0479">Metal-binding</keyword>
<comment type="function">
    <text evidence="15 16">Component of the coat protein complex II (COPII) which promotes the formation of transport vesicles from the endoplasmic reticulum (ER). The coat has two main functions, the physical deformation of the endoplasmic reticulum membrane into vesicles and the selection of cargo molecules.</text>
</comment>
<dbReference type="InterPro" id="IPR006895">
    <property type="entry name" value="Znf_Sec23_Sec24"/>
</dbReference>
<accession>A0A1E5R0A6</accession>
<dbReference type="Pfam" id="PF04815">
    <property type="entry name" value="Sec23_helical"/>
    <property type="match status" value="1"/>
</dbReference>
<dbReference type="FunFam" id="1.20.120.730:FF:000005">
    <property type="entry name" value="Protein transport protein SEC23"/>
    <property type="match status" value="1"/>
</dbReference>
<dbReference type="SUPFAM" id="SSF82754">
    <property type="entry name" value="C-terminal, gelsolin-like domain of Sec23/24"/>
    <property type="match status" value="1"/>
</dbReference>
<dbReference type="CDD" id="cd11287">
    <property type="entry name" value="Sec23_C"/>
    <property type="match status" value="1"/>
</dbReference>
<dbReference type="Pfam" id="PF04810">
    <property type="entry name" value="zf-Sec23_Sec24"/>
    <property type="match status" value="1"/>
</dbReference>
<proteinExistence type="inferred from homology"/>
<evidence type="ECO:0000256" key="7">
    <source>
        <dbReference type="ARBA" id="ARBA00022723"/>
    </source>
</evidence>
<evidence type="ECO:0000259" key="21">
    <source>
        <dbReference type="Pfam" id="PF08033"/>
    </source>
</evidence>
<dbReference type="InterPro" id="IPR036180">
    <property type="entry name" value="Gelsolin-like_dom_sf"/>
</dbReference>
<dbReference type="InterPro" id="IPR006896">
    <property type="entry name" value="Sec23/24_trunk_dom"/>
</dbReference>
<comment type="similarity">
    <text evidence="3 16">Belongs to the SEC23/SEC24 family. SEC23 subfamily.</text>
</comment>
<name>A0A1E5R0A6_HANUV</name>
<evidence type="ECO:0000256" key="12">
    <source>
        <dbReference type="ARBA" id="ARBA00023034"/>
    </source>
</evidence>
<evidence type="ECO:0000256" key="16">
    <source>
        <dbReference type="RuleBase" id="RU365030"/>
    </source>
</evidence>
<keyword evidence="10 16" id="KW-0931">ER-Golgi transport</keyword>
<evidence type="ECO:0000259" key="18">
    <source>
        <dbReference type="Pfam" id="PF04810"/>
    </source>
</evidence>
<evidence type="ECO:0000259" key="17">
    <source>
        <dbReference type="Pfam" id="PF00626"/>
    </source>
</evidence>
<evidence type="ECO:0000256" key="3">
    <source>
        <dbReference type="ARBA" id="ARBA00009210"/>
    </source>
</evidence>
<dbReference type="Gene3D" id="1.20.120.730">
    <property type="entry name" value="Sec23/Sec24 helical domain"/>
    <property type="match status" value="1"/>
</dbReference>
<dbReference type="GO" id="GO:0005789">
    <property type="term" value="C:endoplasmic reticulum membrane"/>
    <property type="evidence" value="ECO:0007669"/>
    <property type="project" value="UniProtKB-SubCell"/>
</dbReference>
<feature type="domain" description="Sec23/Sec24 trunk" evidence="19">
    <location>
        <begin position="121"/>
        <end position="380"/>
    </location>
</feature>
<keyword evidence="13 16" id="KW-0472">Membrane</keyword>
<dbReference type="Gene3D" id="3.40.20.10">
    <property type="entry name" value="Severin"/>
    <property type="match status" value="1"/>
</dbReference>
<gene>
    <name evidence="22" type="ORF">AWRI3580_g4029</name>
</gene>
<comment type="subcellular location">
    <subcellularLocation>
        <location evidence="16">Cytoplasm</location>
    </subcellularLocation>
    <subcellularLocation>
        <location evidence="1 16">Cytoplasmic vesicle</location>
        <location evidence="1 16">COPII-coated vesicle membrane</location>
        <topology evidence="1 16">Peripheral membrane protein</topology>
        <orientation evidence="1 16">Cytoplasmic side</orientation>
    </subcellularLocation>
    <subcellularLocation>
        <location evidence="2 16">Endoplasmic reticulum membrane</location>
        <topology evidence="2 16">Peripheral membrane protein</topology>
        <orientation evidence="2 16">Cytoplasmic side</orientation>
    </subcellularLocation>
    <subcellularLocation>
        <location evidence="16">Golgi apparatus membrane</location>
        <topology evidence="16">Peripheral membrane protein</topology>
        <orientation evidence="16">Cytoplasmic side</orientation>
    </subcellularLocation>
</comment>
<comment type="subunit">
    <text evidence="4">The COPII coat is composed of at least 5 proteins: the SEC23/24 complex, the SEC13/31 complex, and the protein SAR1.</text>
</comment>
<keyword evidence="12 16" id="KW-0333">Golgi apparatus</keyword>
<evidence type="ECO:0000256" key="14">
    <source>
        <dbReference type="ARBA" id="ARBA00023329"/>
    </source>
</evidence>
<dbReference type="GO" id="GO:0070971">
    <property type="term" value="C:endoplasmic reticulum exit site"/>
    <property type="evidence" value="ECO:0007669"/>
    <property type="project" value="TreeGrafter"/>
</dbReference>
<dbReference type="GO" id="GO:0000139">
    <property type="term" value="C:Golgi membrane"/>
    <property type="evidence" value="ECO:0007669"/>
    <property type="project" value="UniProtKB-SubCell"/>
</dbReference>
<dbReference type="AlphaFoldDB" id="A0A1E5R0A6"/>
<dbReference type="InterPro" id="IPR036175">
    <property type="entry name" value="Sec23/24_helical_dom_sf"/>
</dbReference>
<keyword evidence="5 16" id="KW-0813">Transport</keyword>
<evidence type="ECO:0000256" key="10">
    <source>
        <dbReference type="ARBA" id="ARBA00022892"/>
    </source>
</evidence>
<dbReference type="OrthoDB" id="10256289at2759"/>
<dbReference type="STRING" id="29833.A0A1E5R0A6"/>
<feature type="domain" description="Gelsolin-like" evidence="17">
    <location>
        <begin position="632"/>
        <end position="720"/>
    </location>
</feature>
<dbReference type="Pfam" id="PF08033">
    <property type="entry name" value="Sec23_BS"/>
    <property type="match status" value="1"/>
</dbReference>
<feature type="domain" description="Zinc finger Sec23/Sec24-type" evidence="18">
    <location>
        <begin position="53"/>
        <end position="93"/>
    </location>
</feature>
<evidence type="ECO:0000256" key="13">
    <source>
        <dbReference type="ARBA" id="ARBA00023136"/>
    </source>
</evidence>
<evidence type="ECO:0000256" key="1">
    <source>
        <dbReference type="ARBA" id="ARBA00004299"/>
    </source>
</evidence>
<keyword evidence="11 16" id="KW-0653">Protein transport</keyword>
<dbReference type="GO" id="GO:0090110">
    <property type="term" value="P:COPII-coated vesicle cargo loading"/>
    <property type="evidence" value="ECO:0007669"/>
    <property type="project" value="TreeGrafter"/>
</dbReference>
<dbReference type="InterPro" id="IPR007123">
    <property type="entry name" value="Gelsolin-like_dom"/>
</dbReference>
<dbReference type="Gene3D" id="2.60.40.1670">
    <property type="entry name" value="beta-sandwich domain of Sec23/24"/>
    <property type="match status" value="1"/>
</dbReference>
<dbReference type="PANTHER" id="PTHR11141">
    <property type="entry name" value="PROTEIN TRANSPORT PROTEIN SEC23"/>
    <property type="match status" value="1"/>
</dbReference>
<evidence type="ECO:0000256" key="6">
    <source>
        <dbReference type="ARBA" id="ARBA00022490"/>
    </source>
</evidence>
<dbReference type="GO" id="GO:0005096">
    <property type="term" value="F:GTPase activator activity"/>
    <property type="evidence" value="ECO:0007669"/>
    <property type="project" value="TreeGrafter"/>
</dbReference>
<dbReference type="Proteomes" id="UP000095358">
    <property type="component" value="Unassembled WGS sequence"/>
</dbReference>
<evidence type="ECO:0000256" key="15">
    <source>
        <dbReference type="ARBA" id="ARBA00025471"/>
    </source>
</evidence>
<dbReference type="FunFam" id="2.30.30.380:FF:000001">
    <property type="entry name" value="Protein transport protein SEC23"/>
    <property type="match status" value="1"/>
</dbReference>
<keyword evidence="9 16" id="KW-0862">Zinc</keyword>
<dbReference type="InterPro" id="IPR006900">
    <property type="entry name" value="Sec23/24_helical_dom"/>
</dbReference>
<evidence type="ECO:0000256" key="9">
    <source>
        <dbReference type="ARBA" id="ARBA00022833"/>
    </source>
</evidence>
<evidence type="ECO:0000313" key="22">
    <source>
        <dbReference type="EMBL" id="OEJ80317.1"/>
    </source>
</evidence>
<dbReference type="VEuPathDB" id="FungiDB:AWRI3580_g4029"/>
<organism evidence="22 23">
    <name type="scientific">Hanseniaspora uvarum</name>
    <name type="common">Yeast</name>
    <name type="synonym">Kloeckera apiculata</name>
    <dbReference type="NCBI Taxonomy" id="29833"/>
    <lineage>
        <taxon>Eukaryota</taxon>
        <taxon>Fungi</taxon>
        <taxon>Dikarya</taxon>
        <taxon>Ascomycota</taxon>
        <taxon>Saccharomycotina</taxon>
        <taxon>Saccharomycetes</taxon>
        <taxon>Saccharomycodales</taxon>
        <taxon>Saccharomycodaceae</taxon>
        <taxon>Hanseniaspora</taxon>
    </lineage>
</organism>
<evidence type="ECO:0000256" key="8">
    <source>
        <dbReference type="ARBA" id="ARBA00022824"/>
    </source>
</evidence>
<dbReference type="InterPro" id="IPR036465">
    <property type="entry name" value="vWFA_dom_sf"/>
</dbReference>
<evidence type="ECO:0000259" key="20">
    <source>
        <dbReference type="Pfam" id="PF04815"/>
    </source>
</evidence>
<dbReference type="GO" id="GO:0030127">
    <property type="term" value="C:COPII vesicle coat"/>
    <property type="evidence" value="ECO:0007669"/>
    <property type="project" value="InterPro"/>
</dbReference>
<dbReference type="GO" id="GO:0006886">
    <property type="term" value="P:intracellular protein transport"/>
    <property type="evidence" value="ECO:0007669"/>
    <property type="project" value="InterPro"/>
</dbReference>
<evidence type="ECO:0000256" key="11">
    <source>
        <dbReference type="ARBA" id="ARBA00022927"/>
    </source>
</evidence>
<sequence length="764" mass="85571">MDFDLNEDINGIRFAWNCFPQTKQECERNVVPLSCLYTPLKEIENMPVANYNPVVCAAQKCKAILNPYSVIDISSKTWSCKLCNHRNNLPTQYHAISQESIPLELSSTTIEYVHVGKQVSVPPIFLFVVDLTTDAENLEALKESIITSLSLLPPNLLVGLITYDRNVMLYDLSCNGIEKINVFRGDREYEMAQISEILSGVKELNASTAANNAEALKRFFLPLEQVEFKLTEILDNLNVADWPINGGCRPLRATSSALNISSLLMEKCYKNASGRIILFSSGPGTMNPGQIVSPELKDPLRSHHDIDSDNAKHYKKAVKFYNSIATRCSNNSHTVDIFGGSYDQVGVSEMKQLTDSTGGVLLLTDAFSTAIFKQSFLRLFSKDGEGYLTMGFNGRLAVKTSPDLKIQGLIGHASADEVNKTGTVGASNVSLNSIGIGGTSSWKMSTISPYHNYAIYFEMSNTTPSGMDQGMINQQQQYPLAYTQFITTYEHSSGTLRTRVTTVANEMVPNGSQKIGLSFDQEAAAVLMARLAVHKAEKEDEQDVVRWIDRALIKLCQSYSDYTKGDPLSFKLSSNFSLYPQFLFYLRRSQFLSVFNNSPDETAFYRHVFTREDCTNSLIMIQPTLTSYSMETEPEPVLLDSISVKPNTILLLDTFFYILIYHGEQVAQWRKAGYQNDPTYQDFKNLLEEPKLEAAELLVDRFPLPRFIDTEYGGSQSRFLMSKLNPSVAYTDQDYSAGNIVLTDDVSLQTFMKHLQSVVVNDEQ</sequence>
<dbReference type="EMBL" id="LPNN01000012">
    <property type="protein sequence ID" value="OEJ80317.1"/>
    <property type="molecule type" value="Genomic_DNA"/>
</dbReference>
<dbReference type="SUPFAM" id="SSF82919">
    <property type="entry name" value="Zn-finger domain of Sec23/24"/>
    <property type="match status" value="1"/>
</dbReference>
<dbReference type="InterPro" id="IPR036174">
    <property type="entry name" value="Znf_Sec23_Sec24_sf"/>
</dbReference>
<keyword evidence="8 16" id="KW-0256">Endoplasmic reticulum</keyword>
<evidence type="ECO:0000256" key="5">
    <source>
        <dbReference type="ARBA" id="ARBA00022448"/>
    </source>
</evidence>
<keyword evidence="14 16" id="KW-0968">Cytoplasmic vesicle</keyword>
<protein>
    <recommendedName>
        <fullName evidence="16">Protein transport protein SEC23</fullName>
    </recommendedName>
</protein>
<dbReference type="SUPFAM" id="SSF81811">
    <property type="entry name" value="Helical domain of Sec23/24"/>
    <property type="match status" value="1"/>
</dbReference>
<dbReference type="Pfam" id="PF00626">
    <property type="entry name" value="Gelsolin"/>
    <property type="match status" value="1"/>
</dbReference>
<dbReference type="Pfam" id="PF04811">
    <property type="entry name" value="Sec23_trunk"/>
    <property type="match status" value="1"/>
</dbReference>
<dbReference type="InterPro" id="IPR012990">
    <property type="entry name" value="Beta-sandwich_Sec23_24"/>
</dbReference>
<feature type="domain" description="Sec23/Sec24 helical" evidence="20">
    <location>
        <begin position="520"/>
        <end position="618"/>
    </location>
</feature>
<evidence type="ECO:0000256" key="2">
    <source>
        <dbReference type="ARBA" id="ARBA00004397"/>
    </source>
</evidence>
<comment type="caution">
    <text evidence="22">The sequence shown here is derived from an EMBL/GenBank/DDBJ whole genome shotgun (WGS) entry which is preliminary data.</text>
</comment>
<dbReference type="SUPFAM" id="SSF53300">
    <property type="entry name" value="vWA-like"/>
    <property type="match status" value="1"/>
</dbReference>
<keyword evidence="23" id="KW-1185">Reference proteome</keyword>
<dbReference type="FunFam" id="3.40.50.410:FF:000008">
    <property type="entry name" value="Protein transport protein SEC23"/>
    <property type="match status" value="1"/>
</dbReference>
<dbReference type="Gene3D" id="2.30.30.380">
    <property type="entry name" value="Zn-finger domain of Sec23/24"/>
    <property type="match status" value="1"/>
</dbReference>
<dbReference type="GO" id="GO:0008270">
    <property type="term" value="F:zinc ion binding"/>
    <property type="evidence" value="ECO:0007669"/>
    <property type="project" value="InterPro"/>
</dbReference>
<feature type="domain" description="Sec23/Sec24 beta-sandwich" evidence="21">
    <location>
        <begin position="391"/>
        <end position="507"/>
    </location>
</feature>
<evidence type="ECO:0000259" key="19">
    <source>
        <dbReference type="Pfam" id="PF04811"/>
    </source>
</evidence>